<gene>
    <name evidence="4" type="ORF">BJ980_003189</name>
</gene>
<evidence type="ECO:0000313" key="5">
    <source>
        <dbReference type="Proteomes" id="UP000540656"/>
    </source>
</evidence>
<sequence>MNSTRQLISAAQGSAVDRARPALLRAADIIGRLTHDGRALPGLLICGGQRCGTTSMYKALLQHPTIFRPVWRKGVHHFDEGHRGDVADYRAHFPLQSHLDRAEHRHGTRALCFESSPYYLFHPLAATRIAHVLPDVKLLVLVRDPVERAYSAHAHELARGYEDLPFREALAAEPWRLDGEEERLLRDPTAESHAHRHQAYRSRGEYADQLDRISPLFNPDQIKVVDSHRFFTDPVPVFEEVLNWIGVRPLGTPRFERHNARPRQDLPTDLRDELTEHFAPHDEALTLWLGETPSWRSGRP</sequence>
<evidence type="ECO:0000256" key="1">
    <source>
        <dbReference type="ARBA" id="ARBA00022679"/>
    </source>
</evidence>
<dbReference type="GO" id="GO:0008146">
    <property type="term" value="F:sulfotransferase activity"/>
    <property type="evidence" value="ECO:0007669"/>
    <property type="project" value="InterPro"/>
</dbReference>
<dbReference type="EMBL" id="JACCAA010000001">
    <property type="protein sequence ID" value="NYG60266.1"/>
    <property type="molecule type" value="Genomic_DNA"/>
</dbReference>
<organism evidence="4 5">
    <name type="scientific">Nocardioides daedukensis</name>
    <dbReference type="NCBI Taxonomy" id="634462"/>
    <lineage>
        <taxon>Bacteria</taxon>
        <taxon>Bacillati</taxon>
        <taxon>Actinomycetota</taxon>
        <taxon>Actinomycetes</taxon>
        <taxon>Propionibacteriales</taxon>
        <taxon>Nocardioidaceae</taxon>
        <taxon>Nocardioides</taxon>
    </lineage>
</organism>
<evidence type="ECO:0000256" key="2">
    <source>
        <dbReference type="ARBA" id="ARBA00023180"/>
    </source>
</evidence>
<feature type="domain" description="Sulfotransferase" evidence="3">
    <location>
        <begin position="43"/>
        <end position="248"/>
    </location>
</feature>
<dbReference type="InterPro" id="IPR027417">
    <property type="entry name" value="P-loop_NTPase"/>
</dbReference>
<name>A0A7Y9URW0_9ACTN</name>
<keyword evidence="2" id="KW-0325">Glycoprotein</keyword>
<dbReference type="RefSeq" id="WP_179503209.1">
    <property type="nucleotide sequence ID" value="NZ_JACCAA010000001.1"/>
</dbReference>
<dbReference type="PANTHER" id="PTHR10605">
    <property type="entry name" value="HEPARAN SULFATE SULFOTRANSFERASE"/>
    <property type="match status" value="1"/>
</dbReference>
<keyword evidence="5" id="KW-1185">Reference proteome</keyword>
<evidence type="ECO:0000259" key="3">
    <source>
        <dbReference type="Pfam" id="PF00685"/>
    </source>
</evidence>
<keyword evidence="1" id="KW-0808">Transferase</keyword>
<dbReference type="PANTHER" id="PTHR10605:SF56">
    <property type="entry name" value="BIFUNCTIONAL HEPARAN SULFATE N-DEACETYLASE_N-SULFOTRANSFERASE"/>
    <property type="match status" value="1"/>
</dbReference>
<dbReference type="Proteomes" id="UP000540656">
    <property type="component" value="Unassembled WGS sequence"/>
</dbReference>
<dbReference type="InterPro" id="IPR037359">
    <property type="entry name" value="NST/OST"/>
</dbReference>
<reference evidence="4 5" key="1">
    <citation type="submission" date="2020-07" db="EMBL/GenBank/DDBJ databases">
        <title>Sequencing the genomes of 1000 actinobacteria strains.</title>
        <authorList>
            <person name="Klenk H.-P."/>
        </authorList>
    </citation>
    <scope>NUCLEOTIDE SEQUENCE [LARGE SCALE GENOMIC DNA]</scope>
    <source>
        <strain evidence="4 5">DSM 23819</strain>
    </source>
</reference>
<protein>
    <recommendedName>
        <fullName evidence="3">Sulfotransferase domain-containing protein</fullName>
    </recommendedName>
</protein>
<accession>A0A7Y9URW0</accession>
<dbReference type="SUPFAM" id="SSF52540">
    <property type="entry name" value="P-loop containing nucleoside triphosphate hydrolases"/>
    <property type="match status" value="1"/>
</dbReference>
<comment type="caution">
    <text evidence="4">The sequence shown here is derived from an EMBL/GenBank/DDBJ whole genome shotgun (WGS) entry which is preliminary data.</text>
</comment>
<dbReference type="Gene3D" id="3.40.50.300">
    <property type="entry name" value="P-loop containing nucleotide triphosphate hydrolases"/>
    <property type="match status" value="1"/>
</dbReference>
<dbReference type="Pfam" id="PF00685">
    <property type="entry name" value="Sulfotransfer_1"/>
    <property type="match status" value="1"/>
</dbReference>
<dbReference type="InterPro" id="IPR000863">
    <property type="entry name" value="Sulfotransferase_dom"/>
</dbReference>
<proteinExistence type="predicted"/>
<dbReference type="AlphaFoldDB" id="A0A7Y9URW0"/>
<evidence type="ECO:0000313" key="4">
    <source>
        <dbReference type="EMBL" id="NYG60266.1"/>
    </source>
</evidence>